<gene>
    <name evidence="1" type="ORF">Slin15195_G099540</name>
</gene>
<accession>A0A9Q9B1T7</accession>
<evidence type="ECO:0000313" key="2">
    <source>
        <dbReference type="Proteomes" id="UP001056384"/>
    </source>
</evidence>
<protein>
    <submittedName>
        <fullName evidence="1">Uncharacterized protein</fullName>
    </submittedName>
</protein>
<proteinExistence type="predicted"/>
<reference evidence="1" key="1">
    <citation type="submission" date="2022-06" db="EMBL/GenBank/DDBJ databases">
        <title>Complete genome sequences of two strains of the flax pathogen Septoria linicola.</title>
        <authorList>
            <person name="Lapalu N."/>
            <person name="Simon A."/>
            <person name="Demenou B."/>
            <person name="Paumier D."/>
            <person name="Guillot M.-P."/>
            <person name="Gout L."/>
            <person name="Valade R."/>
        </authorList>
    </citation>
    <scope>NUCLEOTIDE SEQUENCE</scope>
    <source>
        <strain evidence="1">SE15195</strain>
    </source>
</reference>
<sequence>MPCCKYTNRKCYTAPGASNSACTDPQNIVCPAETPVKSPSGDCVASNDDNCGTFGVKVGKVHLQYLHQNGLLQSIL</sequence>
<evidence type="ECO:0000313" key="1">
    <source>
        <dbReference type="EMBL" id="USW56635.1"/>
    </source>
</evidence>
<dbReference type="EMBL" id="CP099425">
    <property type="protein sequence ID" value="USW56635.1"/>
    <property type="molecule type" value="Genomic_DNA"/>
</dbReference>
<keyword evidence="2" id="KW-1185">Reference proteome</keyword>
<dbReference type="Proteomes" id="UP001056384">
    <property type="component" value="Chromosome 8"/>
</dbReference>
<organism evidence="1 2">
    <name type="scientific">Septoria linicola</name>
    <dbReference type="NCBI Taxonomy" id="215465"/>
    <lineage>
        <taxon>Eukaryota</taxon>
        <taxon>Fungi</taxon>
        <taxon>Dikarya</taxon>
        <taxon>Ascomycota</taxon>
        <taxon>Pezizomycotina</taxon>
        <taxon>Dothideomycetes</taxon>
        <taxon>Dothideomycetidae</taxon>
        <taxon>Mycosphaerellales</taxon>
        <taxon>Mycosphaerellaceae</taxon>
        <taxon>Septoria</taxon>
    </lineage>
</organism>
<name>A0A9Q9B1T7_9PEZI</name>
<dbReference type="AlphaFoldDB" id="A0A9Q9B1T7"/>